<evidence type="ECO:0000256" key="3">
    <source>
        <dbReference type="ARBA" id="ARBA00022692"/>
    </source>
</evidence>
<dbReference type="Pfam" id="PF02936">
    <property type="entry name" value="COX4"/>
    <property type="match status" value="1"/>
</dbReference>
<protein>
    <recommendedName>
        <fullName evidence="10">Cytochrome c oxidase subunit 4</fullName>
    </recommendedName>
</protein>
<dbReference type="SUPFAM" id="SSF81406">
    <property type="entry name" value="Mitochondrial cytochrome c oxidase subunit IV"/>
    <property type="match status" value="1"/>
</dbReference>
<comment type="function">
    <text evidence="10">Component of the cytochrome c oxidase, the last enzyme in the mitochondrial electron transport chain which drives oxidative phosphorylation.</text>
</comment>
<keyword evidence="3 10" id="KW-0812">Transmembrane</keyword>
<comment type="pathway">
    <text evidence="10">Energy metabolism; oxidative phosphorylation.</text>
</comment>
<dbReference type="GO" id="GO:0005743">
    <property type="term" value="C:mitochondrial inner membrane"/>
    <property type="evidence" value="ECO:0007669"/>
    <property type="project" value="UniProtKB-SubCell"/>
</dbReference>
<dbReference type="Gene3D" id="1.10.442.10">
    <property type="entry name" value="Cytochrome c oxidase subunit IV"/>
    <property type="match status" value="1"/>
</dbReference>
<comment type="subunit">
    <text evidence="10">Component of the cytochrome c oxidase (complex IV, CIV), a multisubunit enzyme composed of 14 subunits.</text>
</comment>
<evidence type="ECO:0000256" key="5">
    <source>
        <dbReference type="ARBA" id="ARBA00022946"/>
    </source>
</evidence>
<dbReference type="FunFam" id="1.10.442.10:FF:000001">
    <property type="entry name" value="Cytochrome c oxidase subunit 4 isoform 1"/>
    <property type="match status" value="1"/>
</dbReference>
<keyword evidence="4 10" id="KW-0999">Mitochondrion inner membrane</keyword>
<dbReference type="PANTHER" id="PTHR10707">
    <property type="entry name" value="CYTOCHROME C OXIDASE SUBUNIT IV"/>
    <property type="match status" value="1"/>
</dbReference>
<evidence type="ECO:0000256" key="1">
    <source>
        <dbReference type="ARBA" id="ARBA00004434"/>
    </source>
</evidence>
<proteinExistence type="evidence at transcript level"/>
<dbReference type="GO" id="GO:0016491">
    <property type="term" value="F:oxidoreductase activity"/>
    <property type="evidence" value="ECO:0007669"/>
    <property type="project" value="UniProtKB-KW"/>
</dbReference>
<dbReference type="AlphaFoldDB" id="R4WKS7"/>
<evidence type="ECO:0000256" key="6">
    <source>
        <dbReference type="ARBA" id="ARBA00022989"/>
    </source>
</evidence>
<dbReference type="PRINTS" id="PR01873">
    <property type="entry name" value="CYTCOXIDASE4"/>
</dbReference>
<name>R4WKS7_RIPPE</name>
<dbReference type="UniPathway" id="UPA00705"/>
<dbReference type="InterPro" id="IPR013288">
    <property type="entry name" value="Cyt_c_oxidase_su4"/>
</dbReference>
<dbReference type="PANTHER" id="PTHR10707:SF10">
    <property type="entry name" value="CYTOCHROME C OXIDASE SUBUNIT 4"/>
    <property type="match status" value="1"/>
</dbReference>
<feature type="transmembrane region" description="Helical" evidence="10">
    <location>
        <begin position="111"/>
        <end position="130"/>
    </location>
</feature>
<evidence type="ECO:0000256" key="2">
    <source>
        <dbReference type="ARBA" id="ARBA00008135"/>
    </source>
</evidence>
<comment type="subcellular location">
    <subcellularLocation>
        <location evidence="1 10">Mitochondrion inner membrane</location>
        <topology evidence="1 10">Single-pass membrane protein</topology>
    </subcellularLocation>
</comment>
<evidence type="ECO:0000313" key="11">
    <source>
        <dbReference type="EMBL" id="BAN21435.1"/>
    </source>
</evidence>
<evidence type="ECO:0000256" key="9">
    <source>
        <dbReference type="ARBA" id="ARBA00023136"/>
    </source>
</evidence>
<keyword evidence="5" id="KW-0809">Transit peptide</keyword>
<keyword evidence="6 10" id="KW-1133">Transmembrane helix</keyword>
<keyword evidence="8 10" id="KW-0496">Mitochondrion</keyword>
<evidence type="ECO:0000256" key="8">
    <source>
        <dbReference type="ARBA" id="ARBA00023128"/>
    </source>
</evidence>
<keyword evidence="9 10" id="KW-0472">Membrane</keyword>
<dbReference type="EMBL" id="AK418220">
    <property type="protein sequence ID" value="BAN21435.1"/>
    <property type="molecule type" value="mRNA"/>
</dbReference>
<evidence type="ECO:0000256" key="10">
    <source>
        <dbReference type="RuleBase" id="RU367145"/>
    </source>
</evidence>
<evidence type="ECO:0000256" key="7">
    <source>
        <dbReference type="ARBA" id="ARBA00023002"/>
    </source>
</evidence>
<dbReference type="InterPro" id="IPR004203">
    <property type="entry name" value="Cyt_c_oxidase_su4_fam"/>
</dbReference>
<organism evidence="11">
    <name type="scientific">Riptortus pedestris</name>
    <name type="common">Bean bug</name>
    <dbReference type="NCBI Taxonomy" id="329032"/>
    <lineage>
        <taxon>Eukaryota</taxon>
        <taxon>Metazoa</taxon>
        <taxon>Ecdysozoa</taxon>
        <taxon>Arthropoda</taxon>
        <taxon>Hexapoda</taxon>
        <taxon>Insecta</taxon>
        <taxon>Pterygota</taxon>
        <taxon>Neoptera</taxon>
        <taxon>Paraneoptera</taxon>
        <taxon>Hemiptera</taxon>
        <taxon>Heteroptera</taxon>
        <taxon>Panheteroptera</taxon>
        <taxon>Pentatomomorpha</taxon>
        <taxon>Coreoidea</taxon>
        <taxon>Alydidae</taxon>
        <taxon>Riptortus</taxon>
    </lineage>
</organism>
<dbReference type="CDD" id="cd00922">
    <property type="entry name" value="Cyt_c_Oxidase_IV"/>
    <property type="match status" value="1"/>
</dbReference>
<dbReference type="GO" id="GO:0006123">
    <property type="term" value="P:mitochondrial electron transport, cytochrome c to oxygen"/>
    <property type="evidence" value="ECO:0007669"/>
    <property type="project" value="InterPro"/>
</dbReference>
<evidence type="ECO:0000256" key="4">
    <source>
        <dbReference type="ARBA" id="ARBA00022792"/>
    </source>
</evidence>
<dbReference type="GO" id="GO:0045277">
    <property type="term" value="C:respiratory chain complex IV"/>
    <property type="evidence" value="ECO:0007669"/>
    <property type="project" value="InterPro"/>
</dbReference>
<sequence length="174" mass="19867">MSGRLVRNIAVLHKRFASTGVAVDVSKIGAREIVGFGLNGQPNYVDRVDFPLPAIRFRPETPDIKALREKEKGDWKQLSLAEKKALYRHSFCQTLAELEAPNGEWKSTTGWVLVFGSLALWVFMGFKLFVYNPTMPDSFKEENRQAQLKRMLALRINPIEGLSSKYDYEKGTWK</sequence>
<keyword evidence="7" id="KW-0560">Oxidoreductase</keyword>
<accession>R4WKS7</accession>
<reference evidence="11" key="1">
    <citation type="journal article" date="2013" name="PLoS ONE">
        <title>Gene expression in gut symbiotic organ of stinkbug affected by extracellular bacterial symbiont.</title>
        <authorList>
            <person name="Futahashi R."/>
            <person name="Tanaka K."/>
            <person name="Tanahashi M."/>
            <person name="Nikoh N."/>
            <person name="Kikuchi Y."/>
            <person name="Lee B.L."/>
            <person name="Fukatsu T."/>
        </authorList>
    </citation>
    <scope>NUCLEOTIDE SEQUENCE</scope>
    <source>
        <tissue evidence="11">Midgut</tissue>
    </source>
</reference>
<dbReference type="InterPro" id="IPR036639">
    <property type="entry name" value="Cyt_c_oxidase_su4_sf"/>
</dbReference>
<comment type="similarity">
    <text evidence="2 10">Belongs to the cytochrome c oxidase IV family.</text>
</comment>